<protein>
    <submittedName>
        <fullName evidence="2">Uncharacterized protein</fullName>
    </submittedName>
</protein>
<evidence type="ECO:0000313" key="2">
    <source>
        <dbReference type="EMBL" id="RAL06579.1"/>
    </source>
</evidence>
<sequence length="128" mass="14159">MRYLYQISQSHENMSHENQSSTYSSSSIPPNVASTIHPHLNERLNSFDNISAEEDVLQFIGSSNGHCTAARSISAKARATQCFGDMSDHTFQQVSHDRTHVSRKDIKPLSDSTVTEKVGGGQRLGRIP</sequence>
<keyword evidence="3" id="KW-1185">Reference proteome</keyword>
<organism evidence="2 3">
    <name type="scientific">Aspergillus homomorphus (strain CBS 101889)</name>
    <dbReference type="NCBI Taxonomy" id="1450537"/>
    <lineage>
        <taxon>Eukaryota</taxon>
        <taxon>Fungi</taxon>
        <taxon>Dikarya</taxon>
        <taxon>Ascomycota</taxon>
        <taxon>Pezizomycotina</taxon>
        <taxon>Eurotiomycetes</taxon>
        <taxon>Eurotiomycetidae</taxon>
        <taxon>Eurotiales</taxon>
        <taxon>Aspergillaceae</taxon>
        <taxon>Aspergillus</taxon>
        <taxon>Aspergillus subgen. Circumdati</taxon>
    </lineage>
</organism>
<gene>
    <name evidence="2" type="ORF">BO97DRAFT_401722</name>
</gene>
<dbReference type="Proteomes" id="UP000248961">
    <property type="component" value="Unassembled WGS sequence"/>
</dbReference>
<evidence type="ECO:0000313" key="3">
    <source>
        <dbReference type="Proteomes" id="UP000248961"/>
    </source>
</evidence>
<accession>A0A395HGE6</accession>
<dbReference type="EMBL" id="KZ824374">
    <property type="protein sequence ID" value="RAL06579.1"/>
    <property type="molecule type" value="Genomic_DNA"/>
</dbReference>
<dbReference type="VEuPathDB" id="FungiDB:BO97DRAFT_401722"/>
<dbReference type="GeneID" id="37198638"/>
<proteinExistence type="predicted"/>
<evidence type="ECO:0000256" key="1">
    <source>
        <dbReference type="SAM" id="MobiDB-lite"/>
    </source>
</evidence>
<dbReference type="RefSeq" id="XP_025545733.1">
    <property type="nucleotide sequence ID" value="XM_025694349.1"/>
</dbReference>
<dbReference type="OrthoDB" id="4495583at2759"/>
<reference evidence="2 3" key="1">
    <citation type="submission" date="2018-02" db="EMBL/GenBank/DDBJ databases">
        <title>The genomes of Aspergillus section Nigri reveals drivers in fungal speciation.</title>
        <authorList>
            <consortium name="DOE Joint Genome Institute"/>
            <person name="Vesth T.C."/>
            <person name="Nybo J."/>
            <person name="Theobald S."/>
            <person name="Brandl J."/>
            <person name="Frisvad J.C."/>
            <person name="Nielsen K.F."/>
            <person name="Lyhne E.K."/>
            <person name="Kogle M.E."/>
            <person name="Kuo A."/>
            <person name="Riley R."/>
            <person name="Clum A."/>
            <person name="Nolan M."/>
            <person name="Lipzen A."/>
            <person name="Salamov A."/>
            <person name="Henrissat B."/>
            <person name="Wiebenga A."/>
            <person name="De vries R.P."/>
            <person name="Grigoriev I.V."/>
            <person name="Mortensen U.H."/>
            <person name="Andersen M.R."/>
            <person name="Baker S.E."/>
        </authorList>
    </citation>
    <scope>NUCLEOTIDE SEQUENCE [LARGE SCALE GENOMIC DNA]</scope>
    <source>
        <strain evidence="2 3">CBS 101889</strain>
    </source>
</reference>
<dbReference type="AlphaFoldDB" id="A0A395HGE6"/>
<feature type="region of interest" description="Disordered" evidence="1">
    <location>
        <begin position="95"/>
        <end position="128"/>
    </location>
</feature>
<feature type="compositionally biased region" description="Gly residues" evidence="1">
    <location>
        <begin position="118"/>
        <end position="128"/>
    </location>
</feature>
<feature type="compositionally biased region" description="Polar residues" evidence="1">
    <location>
        <begin position="7"/>
        <end position="19"/>
    </location>
</feature>
<feature type="compositionally biased region" description="Basic and acidic residues" evidence="1">
    <location>
        <begin position="95"/>
        <end position="108"/>
    </location>
</feature>
<name>A0A395HGE6_ASPHC</name>
<feature type="region of interest" description="Disordered" evidence="1">
    <location>
        <begin position="7"/>
        <end position="34"/>
    </location>
</feature>